<comment type="caution">
    <text evidence="2">The sequence shown here is derived from an EMBL/GenBank/DDBJ whole genome shotgun (WGS) entry which is preliminary data.</text>
</comment>
<gene>
    <name evidence="2" type="ORF">NCTC8139_04021</name>
</gene>
<accession>A0ABD7V881</accession>
<dbReference type="EMBL" id="CAACYD010000007">
    <property type="protein sequence ID" value="VFA90437.1"/>
    <property type="molecule type" value="Genomic_DNA"/>
</dbReference>
<proteinExistence type="predicted"/>
<evidence type="ECO:0000313" key="3">
    <source>
        <dbReference type="Proteomes" id="UP000360750"/>
    </source>
</evidence>
<evidence type="ECO:0000313" key="2">
    <source>
        <dbReference type="EMBL" id="VFA90437.1"/>
    </source>
</evidence>
<dbReference type="Proteomes" id="UP000360750">
    <property type="component" value="Unassembled WGS sequence"/>
</dbReference>
<organism evidence="2 3">
    <name type="scientific">Gordonia paraffinivorans</name>
    <dbReference type="NCBI Taxonomy" id="175628"/>
    <lineage>
        <taxon>Bacteria</taxon>
        <taxon>Bacillati</taxon>
        <taxon>Actinomycetota</taxon>
        <taxon>Actinomycetes</taxon>
        <taxon>Mycobacteriales</taxon>
        <taxon>Gordoniaceae</taxon>
        <taxon>Gordonia</taxon>
    </lineage>
</organism>
<evidence type="ECO:0000256" key="1">
    <source>
        <dbReference type="SAM" id="MobiDB-lite"/>
    </source>
</evidence>
<reference evidence="2 3" key="1">
    <citation type="submission" date="2019-02" db="EMBL/GenBank/DDBJ databases">
        <authorList>
            <consortium name="Pathogen Informatics"/>
        </authorList>
    </citation>
    <scope>NUCLEOTIDE SEQUENCE [LARGE SCALE GENOMIC DNA]</scope>
    <source>
        <strain evidence="2 3">3012STDY6756503</strain>
    </source>
</reference>
<dbReference type="GeneID" id="60751991"/>
<protein>
    <submittedName>
        <fullName evidence="2">Uncharacterized protein</fullName>
    </submittedName>
</protein>
<dbReference type="RefSeq" id="WP_181954865.1">
    <property type="nucleotide sequence ID" value="NZ_CAACYD010000007.1"/>
</dbReference>
<name>A0ABD7V881_9ACTN</name>
<sequence length="253" mass="27528">MTRAHRRRLLMVVAAAVVGGLGLTVLVGSSEPDTRHSAHSVQDEHMPPGLDITFRWPSTPVLDPQSSEGTFVRAWVESFELATAGASPAWGYPGFVEAAPSNIDQMITAYPTEVTPDRRQVGTAFYTGLRRGDDVDRTRIILCRHGYRSVQHAGRWAIGFDTPRPVEIDIRRVGDEPSAAPRGGERTPGTDVFGGWYTSRYDFAALYPTPTADQKACDATTPAALPRWLPTEGDQPWPTAPSVPGWSAYPGAV</sequence>
<dbReference type="AlphaFoldDB" id="A0ABD7V881"/>
<feature type="region of interest" description="Disordered" evidence="1">
    <location>
        <begin position="228"/>
        <end position="253"/>
    </location>
</feature>